<comment type="caution">
    <text evidence="4">The sequence shown here is derived from an EMBL/GenBank/DDBJ whole genome shotgun (WGS) entry which is preliminary data.</text>
</comment>
<organism evidence="4 5">
    <name type="scientific">Panaeolus cyanescens</name>
    <dbReference type="NCBI Taxonomy" id="181874"/>
    <lineage>
        <taxon>Eukaryota</taxon>
        <taxon>Fungi</taxon>
        <taxon>Dikarya</taxon>
        <taxon>Basidiomycota</taxon>
        <taxon>Agaricomycotina</taxon>
        <taxon>Agaricomycetes</taxon>
        <taxon>Agaricomycetidae</taxon>
        <taxon>Agaricales</taxon>
        <taxon>Agaricineae</taxon>
        <taxon>Galeropsidaceae</taxon>
        <taxon>Panaeolus</taxon>
    </lineage>
</organism>
<feature type="region of interest" description="Disordered" evidence="2">
    <location>
        <begin position="1"/>
        <end position="23"/>
    </location>
</feature>
<feature type="compositionally biased region" description="Polar residues" evidence="2">
    <location>
        <begin position="1"/>
        <end position="21"/>
    </location>
</feature>
<dbReference type="PANTHER" id="PTHR40460">
    <property type="entry name" value="CHROMOSOME 1, WHOLE GENOME SHOTGUN SEQUENCE"/>
    <property type="match status" value="1"/>
</dbReference>
<dbReference type="Pfam" id="PF05532">
    <property type="entry name" value="CsbD"/>
    <property type="match status" value="1"/>
</dbReference>
<dbReference type="PANTHER" id="PTHR40460:SF1">
    <property type="entry name" value="CSBD-LIKE DOMAIN-CONTAINING PROTEIN"/>
    <property type="match status" value="1"/>
</dbReference>
<sequence>MASSSVNNTFSGEPNKTTGQFHSMKGTVVETIGNLTGATSWQQSGKEEHAAGEAEYNAAQAKGYAEGTIDRIGGKKDAIVGAVTGDRQQETAGNIRHDKGEAQQELNKNV</sequence>
<dbReference type="SUPFAM" id="SSF69047">
    <property type="entry name" value="Hypothetical protein YjbJ"/>
    <property type="match status" value="1"/>
</dbReference>
<dbReference type="OrthoDB" id="9999611at2759"/>
<dbReference type="Proteomes" id="UP000284842">
    <property type="component" value="Unassembled WGS sequence"/>
</dbReference>
<evidence type="ECO:0000313" key="4">
    <source>
        <dbReference type="EMBL" id="PPQ71452.1"/>
    </source>
</evidence>
<dbReference type="AlphaFoldDB" id="A0A409VYW0"/>
<comment type="similarity">
    <text evidence="1">Belongs to the UPF0337 (CsbD) family.</text>
</comment>
<dbReference type="EMBL" id="NHTK01005914">
    <property type="protein sequence ID" value="PPQ71452.1"/>
    <property type="molecule type" value="Genomic_DNA"/>
</dbReference>
<evidence type="ECO:0000256" key="1">
    <source>
        <dbReference type="ARBA" id="ARBA00009129"/>
    </source>
</evidence>
<dbReference type="InterPro" id="IPR008462">
    <property type="entry name" value="CsbD"/>
</dbReference>
<reference evidence="4 5" key="1">
    <citation type="journal article" date="2018" name="Evol. Lett.">
        <title>Horizontal gene cluster transfer increased hallucinogenic mushroom diversity.</title>
        <authorList>
            <person name="Reynolds H.T."/>
            <person name="Vijayakumar V."/>
            <person name="Gluck-Thaler E."/>
            <person name="Korotkin H.B."/>
            <person name="Matheny P.B."/>
            <person name="Slot J.C."/>
        </authorList>
    </citation>
    <scope>NUCLEOTIDE SEQUENCE [LARGE SCALE GENOMIC DNA]</scope>
    <source>
        <strain evidence="4 5">2629</strain>
    </source>
</reference>
<protein>
    <recommendedName>
        <fullName evidence="3">CsbD-like domain-containing protein</fullName>
    </recommendedName>
</protein>
<accession>A0A409VYW0</accession>
<keyword evidence="5" id="KW-1185">Reference proteome</keyword>
<name>A0A409VYW0_9AGAR</name>
<feature type="region of interest" description="Disordered" evidence="2">
    <location>
        <begin position="84"/>
        <end position="110"/>
    </location>
</feature>
<dbReference type="InParanoid" id="A0A409VYW0"/>
<evidence type="ECO:0000313" key="5">
    <source>
        <dbReference type="Proteomes" id="UP000284842"/>
    </source>
</evidence>
<evidence type="ECO:0000256" key="2">
    <source>
        <dbReference type="SAM" id="MobiDB-lite"/>
    </source>
</evidence>
<evidence type="ECO:0000259" key="3">
    <source>
        <dbReference type="Pfam" id="PF05532"/>
    </source>
</evidence>
<proteinExistence type="inferred from homology"/>
<gene>
    <name evidence="4" type="ORF">CVT24_011964</name>
</gene>
<dbReference type="STRING" id="181874.A0A409VYW0"/>
<feature type="domain" description="CsbD-like" evidence="3">
    <location>
        <begin position="15"/>
        <end position="66"/>
    </location>
</feature>
<dbReference type="InterPro" id="IPR036629">
    <property type="entry name" value="YjbJ_sf"/>
</dbReference>